<dbReference type="InterPro" id="IPR040445">
    <property type="entry name" value="Kir_TM"/>
</dbReference>
<evidence type="ECO:0000256" key="6">
    <source>
        <dbReference type="ARBA" id="ARBA00022958"/>
    </source>
</evidence>
<dbReference type="GO" id="GO:0005886">
    <property type="term" value="C:plasma membrane"/>
    <property type="evidence" value="ECO:0007669"/>
    <property type="project" value="TreeGrafter"/>
</dbReference>
<feature type="region of interest" description="Disordered" evidence="18">
    <location>
        <begin position="382"/>
        <end position="409"/>
    </location>
</feature>
<evidence type="ECO:0000256" key="2">
    <source>
        <dbReference type="ARBA" id="ARBA00022448"/>
    </source>
</evidence>
<evidence type="ECO:0000256" key="4">
    <source>
        <dbReference type="ARBA" id="ARBA00022692"/>
    </source>
</evidence>
<evidence type="ECO:0000256" key="11">
    <source>
        <dbReference type="ARBA" id="ARBA00034430"/>
    </source>
</evidence>
<comment type="function">
    <text evidence="12">Inward rectifier potassium channels are characterized by a greater tendency to allow potassium to flow into the cell rather than out of it. Their voltage dependence is regulated by the concentration of extracellular potassium; as external potassium is raised, the voltage range of the channel opening shifts to more positive voltages.</text>
</comment>
<reference evidence="22 23" key="1">
    <citation type="submission" date="2024-02" db="EMBL/GenBank/DDBJ databases">
        <title>Chromosome-level genome assembly of the Eurasian Minnow (Phoxinus phoxinus).</title>
        <authorList>
            <person name="Oriowo T.O."/>
            <person name="Martin S."/>
            <person name="Stange M."/>
            <person name="Chrysostomakis Y."/>
            <person name="Brown T."/>
            <person name="Winkler S."/>
            <person name="Kukowka S."/>
            <person name="Myers E.W."/>
            <person name="Bohne A."/>
        </authorList>
    </citation>
    <scope>NUCLEOTIDE SEQUENCE [LARGE SCALE GENOMIC DNA]</scope>
    <source>
        <strain evidence="22">ZFMK-TIS-60720</strain>
        <tissue evidence="22">Whole Organism</tissue>
    </source>
</reference>
<evidence type="ECO:0000256" key="1">
    <source>
        <dbReference type="ARBA" id="ARBA00004141"/>
    </source>
</evidence>
<dbReference type="GO" id="GO:0034702">
    <property type="term" value="C:monoatomic ion channel complex"/>
    <property type="evidence" value="ECO:0007669"/>
    <property type="project" value="UniProtKB-KW"/>
</dbReference>
<dbReference type="FunFam" id="1.10.287.70:FF:000063">
    <property type="entry name" value="ATP-sensitive inward rectifier potassium channel 14"/>
    <property type="match status" value="1"/>
</dbReference>
<keyword evidence="6 17" id="KW-0630">Potassium</keyword>
<comment type="subcellular location">
    <subcellularLocation>
        <location evidence="1 17">Membrane</location>
        <topology evidence="1 17">Multi-pass membrane protein</topology>
    </subcellularLocation>
</comment>
<dbReference type="SUPFAM" id="SSF81324">
    <property type="entry name" value="Voltage-gated potassium channels"/>
    <property type="match status" value="1"/>
</dbReference>
<protein>
    <recommendedName>
        <fullName evidence="14">ATP-sensitive inward rectifier potassium channel 14</fullName>
    </recommendedName>
    <alternativeName>
        <fullName evidence="16">Inward rectifier K(+) channel Kir2.4</fullName>
    </alternativeName>
    <alternativeName>
        <fullName evidence="15">Potassium channel, inwardly rectifying subfamily J member 14</fullName>
    </alternativeName>
</protein>
<comment type="catalytic activity">
    <reaction evidence="11">
        <text>K(+)(in) = K(+)(out)</text>
        <dbReference type="Rhea" id="RHEA:29463"/>
        <dbReference type="ChEBI" id="CHEBI:29103"/>
    </reaction>
</comment>
<dbReference type="InterPro" id="IPR003272">
    <property type="entry name" value="K_chnl_inward-rec_Kir2.2"/>
</dbReference>
<dbReference type="GO" id="GO:0005242">
    <property type="term" value="F:inward rectifier potassium channel activity"/>
    <property type="evidence" value="ECO:0007669"/>
    <property type="project" value="InterPro"/>
</dbReference>
<dbReference type="EMBL" id="JAYKXH010000002">
    <property type="protein sequence ID" value="KAK7175558.1"/>
    <property type="molecule type" value="Genomic_DNA"/>
</dbReference>
<dbReference type="PRINTS" id="PR01325">
    <property type="entry name" value="KIR22CHANNEL"/>
</dbReference>
<feature type="domain" description="Inward rectifier potassium channel C-terminal" evidence="21">
    <location>
        <begin position="213"/>
        <end position="383"/>
    </location>
</feature>
<dbReference type="GO" id="GO:0007399">
    <property type="term" value="P:nervous system development"/>
    <property type="evidence" value="ECO:0007669"/>
    <property type="project" value="UniProtKB-ARBA"/>
</dbReference>
<evidence type="ECO:0000256" key="10">
    <source>
        <dbReference type="ARBA" id="ARBA00023303"/>
    </source>
</evidence>
<keyword evidence="23" id="KW-1185">Reference proteome</keyword>
<dbReference type="InterPro" id="IPR041647">
    <property type="entry name" value="IRK_C"/>
</dbReference>
<dbReference type="Proteomes" id="UP001364617">
    <property type="component" value="Unassembled WGS sequence"/>
</dbReference>
<keyword evidence="2 17" id="KW-0813">Transport</keyword>
<evidence type="ECO:0000259" key="20">
    <source>
        <dbReference type="Pfam" id="PF01007"/>
    </source>
</evidence>
<evidence type="ECO:0000256" key="15">
    <source>
        <dbReference type="ARBA" id="ARBA00080036"/>
    </source>
</evidence>
<comment type="similarity">
    <text evidence="13">Belongs to the inward rectifier-type potassium channel (TC 1.A.2.1) family. KCNJ14 subfamily.</text>
</comment>
<dbReference type="InterPro" id="IPR013518">
    <property type="entry name" value="K_chnl_inward-rec_Kir_cyto"/>
</dbReference>
<evidence type="ECO:0000256" key="8">
    <source>
        <dbReference type="ARBA" id="ARBA00023065"/>
    </source>
</evidence>
<dbReference type="GO" id="GO:0034765">
    <property type="term" value="P:regulation of monoatomic ion transmembrane transport"/>
    <property type="evidence" value="ECO:0007669"/>
    <property type="project" value="TreeGrafter"/>
</dbReference>
<dbReference type="AlphaFoldDB" id="A0AAN9DNE2"/>
<sequence>MGSNRANRNVSPDEDRVNLVLHNCCGSGRLLTPGGGEGPSGSAMGTAYNGRISTSGRGQVRSRFVKKNGQCNVVFTNMDDKPWRYLADIFTTCVDIRWRYLLMIFCSTFLVSWFIFGLIFYSASLAHGDFDKDRGGKPWKPCLLHVEGFVGAFLFSIETQTTIGYGWRCVTEECPVAIATVVVQSILGCIIDSFMIGTIMVKMARPKKRNQTLLFSQNAVIALRDGKLCLMWRVGNLRCSHIVEAHVRAQLIRPYVTAEGEFIPLEQMDLNVGYDEGTDRLFLVSPLVIVHEIDEDSPLWTMSRSDLESDDFEIVVILEGMVEATAMTTQTRSSYLSREILWGRRFEPVIFEDRDRYKVDYAHFHKTYEVPSTPACSAKELKDLSERRSSASSRSETPDIRCHRGAQTLLPPHSPSAFCYKNEPAALRS</sequence>
<evidence type="ECO:0000256" key="7">
    <source>
        <dbReference type="ARBA" id="ARBA00022989"/>
    </source>
</evidence>
<evidence type="ECO:0000256" key="5">
    <source>
        <dbReference type="ARBA" id="ARBA00022882"/>
    </source>
</evidence>
<keyword evidence="10 17" id="KW-0407">Ion channel</keyword>
<feature type="transmembrane region" description="Helical" evidence="19">
    <location>
        <begin position="100"/>
        <end position="123"/>
    </location>
</feature>
<evidence type="ECO:0000256" key="3">
    <source>
        <dbReference type="ARBA" id="ARBA00022538"/>
    </source>
</evidence>
<evidence type="ECO:0000256" key="16">
    <source>
        <dbReference type="ARBA" id="ARBA00081412"/>
    </source>
</evidence>
<keyword evidence="3 17" id="KW-0633">Potassium transport</keyword>
<evidence type="ECO:0000256" key="13">
    <source>
        <dbReference type="ARBA" id="ARBA00061031"/>
    </source>
</evidence>
<dbReference type="Pfam" id="PF01007">
    <property type="entry name" value="IRK"/>
    <property type="match status" value="1"/>
</dbReference>
<keyword evidence="9 19" id="KW-0472">Membrane</keyword>
<gene>
    <name evidence="22" type="ORF">R3I93_002470</name>
</gene>
<dbReference type="FunFam" id="2.60.40.1400:FF:000001">
    <property type="entry name" value="G protein-activated inward rectifier potassium channel 2"/>
    <property type="match status" value="1"/>
</dbReference>
<evidence type="ECO:0000256" key="17">
    <source>
        <dbReference type="RuleBase" id="RU003822"/>
    </source>
</evidence>
<dbReference type="PANTHER" id="PTHR11767:SF53">
    <property type="entry name" value="INWARD RECTIFIER POTASSIUM CHANNEL 4"/>
    <property type="match status" value="1"/>
</dbReference>
<accession>A0AAN9DNE2</accession>
<feature type="transmembrane region" description="Helical" evidence="19">
    <location>
        <begin position="176"/>
        <end position="201"/>
    </location>
</feature>
<comment type="caution">
    <text evidence="22">The sequence shown here is derived from an EMBL/GenBank/DDBJ whole genome shotgun (WGS) entry which is preliminary data.</text>
</comment>
<dbReference type="PANTHER" id="PTHR11767">
    <property type="entry name" value="INWARD RECTIFIER POTASSIUM CHANNEL"/>
    <property type="match status" value="1"/>
</dbReference>
<keyword evidence="5 17" id="KW-0851">Voltage-gated channel</keyword>
<evidence type="ECO:0000256" key="14">
    <source>
        <dbReference type="ARBA" id="ARBA00067113"/>
    </source>
</evidence>
<keyword evidence="8 17" id="KW-0406">Ion transport</keyword>
<dbReference type="Pfam" id="PF17655">
    <property type="entry name" value="IRK_C"/>
    <property type="match status" value="1"/>
</dbReference>
<dbReference type="InterPro" id="IPR014756">
    <property type="entry name" value="Ig_E-set"/>
</dbReference>
<evidence type="ECO:0000256" key="19">
    <source>
        <dbReference type="SAM" id="Phobius"/>
    </source>
</evidence>
<name>A0AAN9DNE2_9TELE</name>
<dbReference type="SUPFAM" id="SSF81296">
    <property type="entry name" value="E set domains"/>
    <property type="match status" value="1"/>
</dbReference>
<proteinExistence type="inferred from homology"/>
<evidence type="ECO:0000256" key="18">
    <source>
        <dbReference type="SAM" id="MobiDB-lite"/>
    </source>
</evidence>
<evidence type="ECO:0000256" key="12">
    <source>
        <dbReference type="ARBA" id="ARBA00054205"/>
    </source>
</evidence>
<evidence type="ECO:0000313" key="23">
    <source>
        <dbReference type="Proteomes" id="UP001364617"/>
    </source>
</evidence>
<dbReference type="GO" id="GO:1990573">
    <property type="term" value="P:potassium ion import across plasma membrane"/>
    <property type="evidence" value="ECO:0007669"/>
    <property type="project" value="TreeGrafter"/>
</dbReference>
<evidence type="ECO:0000313" key="22">
    <source>
        <dbReference type="EMBL" id="KAK7175558.1"/>
    </source>
</evidence>
<keyword evidence="7 19" id="KW-1133">Transmembrane helix</keyword>
<feature type="domain" description="Potassium channel inwardly rectifying transmembrane" evidence="20">
    <location>
        <begin position="65"/>
        <end position="206"/>
    </location>
</feature>
<dbReference type="Gene3D" id="2.60.40.1400">
    <property type="entry name" value="G protein-activated inward rectifier potassium channel 1"/>
    <property type="match status" value="1"/>
</dbReference>
<evidence type="ECO:0000256" key="9">
    <source>
        <dbReference type="ARBA" id="ARBA00023136"/>
    </source>
</evidence>
<evidence type="ECO:0000259" key="21">
    <source>
        <dbReference type="Pfam" id="PF17655"/>
    </source>
</evidence>
<dbReference type="Gene3D" id="1.10.287.70">
    <property type="match status" value="1"/>
</dbReference>
<dbReference type="InterPro" id="IPR016449">
    <property type="entry name" value="K_chnl_inward-rec_Kir"/>
</dbReference>
<organism evidence="22 23">
    <name type="scientific">Phoxinus phoxinus</name>
    <name type="common">Eurasian minnow</name>
    <dbReference type="NCBI Taxonomy" id="58324"/>
    <lineage>
        <taxon>Eukaryota</taxon>
        <taxon>Metazoa</taxon>
        <taxon>Chordata</taxon>
        <taxon>Craniata</taxon>
        <taxon>Vertebrata</taxon>
        <taxon>Euteleostomi</taxon>
        <taxon>Actinopterygii</taxon>
        <taxon>Neopterygii</taxon>
        <taxon>Teleostei</taxon>
        <taxon>Ostariophysi</taxon>
        <taxon>Cypriniformes</taxon>
        <taxon>Leuciscidae</taxon>
        <taxon>Phoxininae</taxon>
        <taxon>Phoxinus</taxon>
    </lineage>
</organism>
<keyword evidence="4 17" id="KW-0812">Transmembrane</keyword>
<dbReference type="PRINTS" id="PR01320">
    <property type="entry name" value="KIRCHANNEL"/>
</dbReference>